<dbReference type="Proteomes" id="UP000009168">
    <property type="component" value="Unassembled WGS sequence"/>
</dbReference>
<gene>
    <name evidence="2" type="ORF">TTHERM_00473300</name>
</gene>
<dbReference type="AlphaFoldDB" id="I7MHW4"/>
<dbReference type="HOGENOM" id="CLU_1108952_0_0_1"/>
<dbReference type="KEGG" id="tet:TTHERM_00473300"/>
<organism evidence="2 3">
    <name type="scientific">Tetrahymena thermophila (strain SB210)</name>
    <dbReference type="NCBI Taxonomy" id="312017"/>
    <lineage>
        <taxon>Eukaryota</taxon>
        <taxon>Sar</taxon>
        <taxon>Alveolata</taxon>
        <taxon>Ciliophora</taxon>
        <taxon>Intramacronucleata</taxon>
        <taxon>Oligohymenophorea</taxon>
        <taxon>Hymenostomatida</taxon>
        <taxon>Tetrahymenina</taxon>
        <taxon>Tetrahymenidae</taxon>
        <taxon>Tetrahymena</taxon>
    </lineage>
</organism>
<evidence type="ECO:0000256" key="1">
    <source>
        <dbReference type="SAM" id="MobiDB-lite"/>
    </source>
</evidence>
<accession>I7MHW4</accession>
<evidence type="ECO:0000313" key="2">
    <source>
        <dbReference type="EMBL" id="EAS03668.3"/>
    </source>
</evidence>
<reference evidence="3" key="1">
    <citation type="journal article" date="2006" name="PLoS Biol.">
        <title>Macronuclear genome sequence of the ciliate Tetrahymena thermophila, a model eukaryote.</title>
        <authorList>
            <person name="Eisen J.A."/>
            <person name="Coyne R.S."/>
            <person name="Wu M."/>
            <person name="Wu D."/>
            <person name="Thiagarajan M."/>
            <person name="Wortman J.R."/>
            <person name="Badger J.H."/>
            <person name="Ren Q."/>
            <person name="Amedeo P."/>
            <person name="Jones K.M."/>
            <person name="Tallon L.J."/>
            <person name="Delcher A.L."/>
            <person name="Salzberg S.L."/>
            <person name="Silva J.C."/>
            <person name="Haas B.J."/>
            <person name="Majoros W.H."/>
            <person name="Farzad M."/>
            <person name="Carlton J.M."/>
            <person name="Smith R.K. Jr."/>
            <person name="Garg J."/>
            <person name="Pearlman R.E."/>
            <person name="Karrer K.M."/>
            <person name="Sun L."/>
            <person name="Manning G."/>
            <person name="Elde N.C."/>
            <person name="Turkewitz A.P."/>
            <person name="Asai D.J."/>
            <person name="Wilkes D.E."/>
            <person name="Wang Y."/>
            <person name="Cai H."/>
            <person name="Collins K."/>
            <person name="Stewart B.A."/>
            <person name="Lee S.R."/>
            <person name="Wilamowska K."/>
            <person name="Weinberg Z."/>
            <person name="Ruzzo W.L."/>
            <person name="Wloga D."/>
            <person name="Gaertig J."/>
            <person name="Frankel J."/>
            <person name="Tsao C.-C."/>
            <person name="Gorovsky M.A."/>
            <person name="Keeling P.J."/>
            <person name="Waller R.F."/>
            <person name="Patron N.J."/>
            <person name="Cherry J.M."/>
            <person name="Stover N.A."/>
            <person name="Krieger C.J."/>
            <person name="del Toro C."/>
            <person name="Ryder H.F."/>
            <person name="Williamson S.C."/>
            <person name="Barbeau R.A."/>
            <person name="Hamilton E.P."/>
            <person name="Orias E."/>
        </authorList>
    </citation>
    <scope>NUCLEOTIDE SEQUENCE [LARGE SCALE GENOMIC DNA]</scope>
    <source>
        <strain evidence="3">SB210</strain>
    </source>
</reference>
<name>I7MHW4_TETTS</name>
<sequence length="251" mass="29313">MKIQDDSFEQSPQSYSKPISKTQVGTKNNRKYNKITHDLRMKFLDKIFFENKSIKKAAQELNINYSSAKTILNLHRKKQRFQLQAPASVSDISSEIDSTKICGFSTQTLFKKQKLELVVTLGGRLMNSNKIDPSTINNPFILQNNEKLVVSQPVSLYKTVPITPEELFLQQQQQHNQQQQQQLLLKLLQEQQLQEQQRLQQQQQLQQQLALNPELYSLFLEKQKQQDQQQQLIIAQLLQQQQQKNQAFGLF</sequence>
<evidence type="ECO:0000313" key="3">
    <source>
        <dbReference type="Proteomes" id="UP000009168"/>
    </source>
</evidence>
<dbReference type="RefSeq" id="XP_001023913.3">
    <property type="nucleotide sequence ID" value="XM_001023913.4"/>
</dbReference>
<feature type="compositionally biased region" description="Polar residues" evidence="1">
    <location>
        <begin position="9"/>
        <end position="27"/>
    </location>
</feature>
<dbReference type="GeneID" id="7832472"/>
<proteinExistence type="predicted"/>
<dbReference type="OrthoDB" id="299943at2759"/>
<dbReference type="InParanoid" id="I7MHW4"/>
<dbReference type="EMBL" id="GG662472">
    <property type="protein sequence ID" value="EAS03668.3"/>
    <property type="molecule type" value="Genomic_DNA"/>
</dbReference>
<feature type="region of interest" description="Disordered" evidence="1">
    <location>
        <begin position="1"/>
        <end position="28"/>
    </location>
</feature>
<keyword evidence="3" id="KW-1185">Reference proteome</keyword>
<protein>
    <submittedName>
        <fullName evidence="2">Uncharacterized protein</fullName>
    </submittedName>
</protein>